<dbReference type="GeneID" id="92074380"/>
<keyword evidence="2" id="KW-1185">Reference proteome</keyword>
<organism evidence="1 2">
    <name type="scientific">Apiospora aurea</name>
    <dbReference type="NCBI Taxonomy" id="335848"/>
    <lineage>
        <taxon>Eukaryota</taxon>
        <taxon>Fungi</taxon>
        <taxon>Dikarya</taxon>
        <taxon>Ascomycota</taxon>
        <taxon>Pezizomycotina</taxon>
        <taxon>Sordariomycetes</taxon>
        <taxon>Xylariomycetidae</taxon>
        <taxon>Amphisphaeriales</taxon>
        <taxon>Apiosporaceae</taxon>
        <taxon>Apiospora</taxon>
    </lineage>
</organism>
<sequence length="163" mass="17567">MLLRVFLHSLATGPLELSPYAALQLSIQLIIQRLQNVRRPADLLDSLPNLALHDLLPQHHQGGGVRLGGRAEGHEAREEGGALGGPVSPAGVAGEVGAYLPSREGWVHSLGRRELAGALHLLPQVSEPLDEAEHFGLFVCVCCEVGKVTACGERRTKRKSRRI</sequence>
<dbReference type="Proteomes" id="UP001391051">
    <property type="component" value="Unassembled WGS sequence"/>
</dbReference>
<evidence type="ECO:0000313" key="1">
    <source>
        <dbReference type="EMBL" id="KAK7955874.1"/>
    </source>
</evidence>
<comment type="caution">
    <text evidence="1">The sequence shown here is derived from an EMBL/GenBank/DDBJ whole genome shotgun (WGS) entry which is preliminary data.</text>
</comment>
<reference evidence="1 2" key="1">
    <citation type="submission" date="2023-01" db="EMBL/GenBank/DDBJ databases">
        <title>Analysis of 21 Apiospora genomes using comparative genomics revels a genus with tremendous synthesis potential of carbohydrate active enzymes and secondary metabolites.</title>
        <authorList>
            <person name="Sorensen T."/>
        </authorList>
    </citation>
    <scope>NUCLEOTIDE SEQUENCE [LARGE SCALE GENOMIC DNA]</scope>
    <source>
        <strain evidence="1 2">CBS 24483</strain>
    </source>
</reference>
<name>A0ABR1QGZ2_9PEZI</name>
<protein>
    <submittedName>
        <fullName evidence="1">Uncharacterized protein</fullName>
    </submittedName>
</protein>
<accession>A0ABR1QGZ2</accession>
<dbReference type="RefSeq" id="XP_066701180.1">
    <property type="nucleotide sequence ID" value="XM_066841318.1"/>
</dbReference>
<gene>
    <name evidence="1" type="ORF">PG986_005096</name>
</gene>
<dbReference type="EMBL" id="JAQQWE010000004">
    <property type="protein sequence ID" value="KAK7955874.1"/>
    <property type="molecule type" value="Genomic_DNA"/>
</dbReference>
<evidence type="ECO:0000313" key="2">
    <source>
        <dbReference type="Proteomes" id="UP001391051"/>
    </source>
</evidence>
<proteinExistence type="predicted"/>